<feature type="region of interest" description="Disordered" evidence="1">
    <location>
        <begin position="1"/>
        <end position="41"/>
    </location>
</feature>
<organism evidence="2 3">
    <name type="scientific">Streptomyces bottropensis ATCC 25435</name>
    <dbReference type="NCBI Taxonomy" id="1054862"/>
    <lineage>
        <taxon>Bacteria</taxon>
        <taxon>Bacillati</taxon>
        <taxon>Actinomycetota</taxon>
        <taxon>Actinomycetes</taxon>
        <taxon>Kitasatosporales</taxon>
        <taxon>Streptomycetaceae</taxon>
        <taxon>Streptomyces</taxon>
    </lineage>
</organism>
<feature type="region of interest" description="Disordered" evidence="1">
    <location>
        <begin position="169"/>
        <end position="202"/>
    </location>
</feature>
<name>M3ELV1_9ACTN</name>
<evidence type="ECO:0000256" key="1">
    <source>
        <dbReference type="SAM" id="MobiDB-lite"/>
    </source>
</evidence>
<sequence>MAEAAVRLAERSDGQIDEPRPGSPAARQPGSPAARQPGSVEAGLALAGPVLAALERLAKPARGQRSGTVFRHADLRPADLRGTDLSTADLLQTCPTGALAGERFDCGEGAAVIAKDLRVSERSVERRRRAWWEGAMTALASTGPPKLSDGQFAALEQEFALGPAAHGWEGQRWTSAPDQGVDRPLEVPAGLLGGGSGSGGGG</sequence>
<dbReference type="EMBL" id="KB405056">
    <property type="protein sequence ID" value="EMF57411.1"/>
    <property type="molecule type" value="Genomic_DNA"/>
</dbReference>
<protein>
    <submittedName>
        <fullName evidence="2">Uncharacterized protein</fullName>
    </submittedName>
</protein>
<evidence type="ECO:0000313" key="3">
    <source>
        <dbReference type="Proteomes" id="UP000030760"/>
    </source>
</evidence>
<gene>
    <name evidence="2" type="ORF">SBD_0083</name>
</gene>
<feature type="compositionally biased region" description="Gly residues" evidence="1">
    <location>
        <begin position="191"/>
        <end position="202"/>
    </location>
</feature>
<dbReference type="Proteomes" id="UP000030760">
    <property type="component" value="Unassembled WGS sequence"/>
</dbReference>
<dbReference type="AlphaFoldDB" id="M3ELV1"/>
<evidence type="ECO:0000313" key="2">
    <source>
        <dbReference type="EMBL" id="EMF57411.1"/>
    </source>
</evidence>
<proteinExistence type="predicted"/>
<accession>M3ELV1</accession>
<reference evidence="3" key="1">
    <citation type="journal article" date="2013" name="Genome Announc.">
        <title>Draft Genome Sequence of Streptomyces bottropensis ATCC 25435, a Bottromycin-Producing Actinomycete.</title>
        <authorList>
            <person name="Zhang H."/>
            <person name="Zhou W."/>
            <person name="Zhuang Y."/>
            <person name="Liang X."/>
            <person name="Liu T."/>
        </authorList>
    </citation>
    <scope>NUCLEOTIDE SEQUENCE [LARGE SCALE GENOMIC DNA]</scope>
    <source>
        <strain evidence="3">ATCC 25435</strain>
    </source>
</reference>
<dbReference type="Pfam" id="PF00805">
    <property type="entry name" value="Pentapeptide"/>
    <property type="match status" value="1"/>
</dbReference>
<feature type="compositionally biased region" description="Basic and acidic residues" evidence="1">
    <location>
        <begin position="8"/>
        <end position="20"/>
    </location>
</feature>
<dbReference type="InterPro" id="IPR001646">
    <property type="entry name" value="5peptide_repeat"/>
</dbReference>